<comment type="caution">
    <text evidence="8">The sequence shown here is derived from an EMBL/GenBank/DDBJ whole genome shotgun (WGS) entry which is preliminary data.</text>
</comment>
<dbReference type="EMBL" id="MFLL01000032">
    <property type="protein sequence ID" value="OGG68460.1"/>
    <property type="molecule type" value="Genomic_DNA"/>
</dbReference>
<comment type="cofactor">
    <cofactor evidence="1 6">
        <name>pyridoxal 5'-phosphate</name>
        <dbReference type="ChEBI" id="CHEBI:597326"/>
    </cofactor>
</comment>
<evidence type="ECO:0000313" key="8">
    <source>
        <dbReference type="EMBL" id="OGG68460.1"/>
    </source>
</evidence>
<dbReference type="InterPro" id="IPR004839">
    <property type="entry name" value="Aminotransferase_I/II_large"/>
</dbReference>
<dbReference type="InterPro" id="IPR015424">
    <property type="entry name" value="PyrdxlP-dep_Trfase"/>
</dbReference>
<dbReference type="AlphaFoldDB" id="A0A1F6E4J1"/>
<dbReference type="Proteomes" id="UP000176914">
    <property type="component" value="Unassembled WGS sequence"/>
</dbReference>
<comment type="similarity">
    <text evidence="2 6">Belongs to the class-I pyridoxal-phosphate-dependent aminotransferase family.</text>
</comment>
<gene>
    <name evidence="8" type="ORF">A3C20_01865</name>
</gene>
<feature type="domain" description="Aminotransferase class I/classII large" evidence="7">
    <location>
        <begin position="19"/>
        <end position="345"/>
    </location>
</feature>
<proteinExistence type="inferred from homology"/>
<dbReference type="Gene3D" id="3.40.640.10">
    <property type="entry name" value="Type I PLP-dependent aspartate aminotransferase-like (Major domain)"/>
    <property type="match status" value="1"/>
</dbReference>
<dbReference type="PANTHER" id="PTHR46383:SF1">
    <property type="entry name" value="ASPARTATE AMINOTRANSFERASE"/>
    <property type="match status" value="1"/>
</dbReference>
<reference evidence="8 9" key="1">
    <citation type="journal article" date="2016" name="Nat. Commun.">
        <title>Thousands of microbial genomes shed light on interconnected biogeochemical processes in an aquifer system.</title>
        <authorList>
            <person name="Anantharaman K."/>
            <person name="Brown C.T."/>
            <person name="Hug L.A."/>
            <person name="Sharon I."/>
            <person name="Castelle C.J."/>
            <person name="Probst A.J."/>
            <person name="Thomas B.C."/>
            <person name="Singh A."/>
            <person name="Wilkins M.J."/>
            <person name="Karaoz U."/>
            <person name="Brodie E.L."/>
            <person name="Williams K.H."/>
            <person name="Hubbard S.S."/>
            <person name="Banfield J.F."/>
        </authorList>
    </citation>
    <scope>NUCLEOTIDE SEQUENCE [LARGE SCALE GENOMIC DNA]</scope>
</reference>
<dbReference type="GO" id="GO:0006520">
    <property type="term" value="P:amino acid metabolic process"/>
    <property type="evidence" value="ECO:0007669"/>
    <property type="project" value="InterPro"/>
</dbReference>
<keyword evidence="5" id="KW-0663">Pyridoxal phosphate</keyword>
<dbReference type="InterPro" id="IPR004838">
    <property type="entry name" value="NHTrfase_class1_PyrdxlP-BS"/>
</dbReference>
<dbReference type="Pfam" id="PF00155">
    <property type="entry name" value="Aminotran_1_2"/>
    <property type="match status" value="1"/>
</dbReference>
<organism evidence="8 9">
    <name type="scientific">Candidatus Kaiserbacteria bacterium RIFCSPHIGHO2_02_FULL_55_25</name>
    <dbReference type="NCBI Taxonomy" id="1798498"/>
    <lineage>
        <taxon>Bacteria</taxon>
        <taxon>Candidatus Kaiseribacteriota</taxon>
    </lineage>
</organism>
<evidence type="ECO:0000256" key="4">
    <source>
        <dbReference type="ARBA" id="ARBA00022679"/>
    </source>
</evidence>
<dbReference type="InterPro" id="IPR050596">
    <property type="entry name" value="AspAT/PAT-like"/>
</dbReference>
<evidence type="ECO:0000256" key="2">
    <source>
        <dbReference type="ARBA" id="ARBA00007441"/>
    </source>
</evidence>
<dbReference type="InterPro" id="IPR015421">
    <property type="entry name" value="PyrdxlP-dep_Trfase_major"/>
</dbReference>
<protein>
    <recommendedName>
        <fullName evidence="6">Aminotransferase</fullName>
        <ecNumber evidence="6">2.6.1.-</ecNumber>
    </recommendedName>
</protein>
<dbReference type="GO" id="GO:0008483">
    <property type="term" value="F:transaminase activity"/>
    <property type="evidence" value="ECO:0007669"/>
    <property type="project" value="UniProtKB-KW"/>
</dbReference>
<keyword evidence="3 6" id="KW-0032">Aminotransferase</keyword>
<evidence type="ECO:0000256" key="6">
    <source>
        <dbReference type="RuleBase" id="RU000481"/>
    </source>
</evidence>
<evidence type="ECO:0000259" key="7">
    <source>
        <dbReference type="Pfam" id="PF00155"/>
    </source>
</evidence>
<evidence type="ECO:0000256" key="3">
    <source>
        <dbReference type="ARBA" id="ARBA00022576"/>
    </source>
</evidence>
<evidence type="ECO:0000313" key="9">
    <source>
        <dbReference type="Proteomes" id="UP000176914"/>
    </source>
</evidence>
<dbReference type="EC" id="2.6.1.-" evidence="6"/>
<dbReference type="GO" id="GO:0030170">
    <property type="term" value="F:pyridoxal phosphate binding"/>
    <property type="evidence" value="ECO:0007669"/>
    <property type="project" value="InterPro"/>
</dbReference>
<keyword evidence="4 6" id="KW-0808">Transferase</keyword>
<evidence type="ECO:0000256" key="1">
    <source>
        <dbReference type="ARBA" id="ARBA00001933"/>
    </source>
</evidence>
<dbReference type="PROSITE" id="PS00105">
    <property type="entry name" value="AA_TRANSFER_CLASS_1"/>
    <property type="match status" value="1"/>
</dbReference>
<dbReference type="SUPFAM" id="SSF53383">
    <property type="entry name" value="PLP-dependent transferases"/>
    <property type="match status" value="1"/>
</dbReference>
<sequence>MNEPISGPAFFIGKGDDTLISFGSGQPDMPPPIEAFNILKTYTRFKYGLIQGEESLRAALTPLYPQAAAEHFVITNGASEAIDLVLRVISKQGAKVLLPRPYYYSYPFNVLFAGMEPAYYDLDKDGKIDFPAFEKEVERCHAVLINSPSNPTGTVQEVETLKKIEALCERLGVWVISDEVYKDIIYVRENYLLQGPRVVTVNSFSKTYAMCGLRVGYVYSQNKELVDGIIEMKTHTAMNTSIVGQMMALAALSSPRSYVAHNLEMWKERRDLMYDGMLELGLELWKPEGAFYVLPKFKDSGRAVSDLYHNYQVITYDGTWFGAPNRIRFSYALDASKIQEGLRRLKEFLGKEHASY</sequence>
<name>A0A1F6E4J1_9BACT</name>
<accession>A0A1F6E4J1</accession>
<evidence type="ECO:0000256" key="5">
    <source>
        <dbReference type="ARBA" id="ARBA00022898"/>
    </source>
</evidence>
<dbReference type="PANTHER" id="PTHR46383">
    <property type="entry name" value="ASPARTATE AMINOTRANSFERASE"/>
    <property type="match status" value="1"/>
</dbReference>
<dbReference type="CDD" id="cd00609">
    <property type="entry name" value="AAT_like"/>
    <property type="match status" value="1"/>
</dbReference>